<feature type="transmembrane region" description="Helical" evidence="6">
    <location>
        <begin position="212"/>
        <end position="236"/>
    </location>
</feature>
<accession>A0ABS1GFJ2</accession>
<keyword evidence="8" id="KW-1185">Reference proteome</keyword>
<keyword evidence="4 6" id="KW-1133">Transmembrane helix</keyword>
<evidence type="ECO:0000256" key="6">
    <source>
        <dbReference type="SAM" id="Phobius"/>
    </source>
</evidence>
<feature type="transmembrane region" description="Helical" evidence="6">
    <location>
        <begin position="53"/>
        <end position="81"/>
    </location>
</feature>
<keyword evidence="2" id="KW-1003">Cell membrane</keyword>
<feature type="transmembrane region" description="Helical" evidence="6">
    <location>
        <begin position="93"/>
        <end position="120"/>
    </location>
</feature>
<proteinExistence type="predicted"/>
<evidence type="ECO:0000256" key="2">
    <source>
        <dbReference type="ARBA" id="ARBA00022475"/>
    </source>
</evidence>
<dbReference type="PANTHER" id="PTHR30213">
    <property type="entry name" value="INNER MEMBRANE PROTEIN YHJD"/>
    <property type="match status" value="1"/>
</dbReference>
<evidence type="ECO:0000256" key="3">
    <source>
        <dbReference type="ARBA" id="ARBA00022692"/>
    </source>
</evidence>
<dbReference type="Pfam" id="PF03631">
    <property type="entry name" value="Virul_fac_BrkB"/>
    <property type="match status" value="1"/>
</dbReference>
<evidence type="ECO:0000313" key="8">
    <source>
        <dbReference type="Proteomes" id="UP000772812"/>
    </source>
</evidence>
<feature type="transmembrane region" description="Helical" evidence="6">
    <location>
        <begin position="151"/>
        <end position="171"/>
    </location>
</feature>
<organism evidence="7 8">
    <name type="scientific">Persephonella atlantica</name>
    <dbReference type="NCBI Taxonomy" id="2699429"/>
    <lineage>
        <taxon>Bacteria</taxon>
        <taxon>Pseudomonadati</taxon>
        <taxon>Aquificota</taxon>
        <taxon>Aquificia</taxon>
        <taxon>Aquificales</taxon>
        <taxon>Hydrogenothermaceae</taxon>
        <taxon>Persephonella</taxon>
    </lineage>
</organism>
<dbReference type="PANTHER" id="PTHR30213:SF0">
    <property type="entry name" value="UPF0761 MEMBRANE PROTEIN YIHY"/>
    <property type="match status" value="1"/>
</dbReference>
<protein>
    <submittedName>
        <fullName evidence="7">Uncharacterized protein</fullName>
    </submittedName>
</protein>
<dbReference type="EMBL" id="JAACYA010000001">
    <property type="protein sequence ID" value="MBK3331542.1"/>
    <property type="molecule type" value="Genomic_DNA"/>
</dbReference>
<dbReference type="Proteomes" id="UP000772812">
    <property type="component" value="Unassembled WGS sequence"/>
</dbReference>
<evidence type="ECO:0000256" key="5">
    <source>
        <dbReference type="ARBA" id="ARBA00023136"/>
    </source>
</evidence>
<dbReference type="PIRSF" id="PIRSF035875">
    <property type="entry name" value="RNase_BN"/>
    <property type="match status" value="1"/>
</dbReference>
<dbReference type="InterPro" id="IPR017039">
    <property type="entry name" value="Virul_fac_BrkB"/>
</dbReference>
<feature type="transmembrane region" description="Helical" evidence="6">
    <location>
        <begin position="183"/>
        <end position="206"/>
    </location>
</feature>
<name>A0ABS1GFJ2_9AQUI</name>
<evidence type="ECO:0000256" key="1">
    <source>
        <dbReference type="ARBA" id="ARBA00004651"/>
    </source>
</evidence>
<keyword evidence="3 6" id="KW-0812">Transmembrane</keyword>
<reference evidence="7 8" key="1">
    <citation type="journal article" date="2021" name="Syst. Appl. Microbiol.">
        <title>Persephonella atlantica sp. nov.: How to adapt to physico-chemical gradients in high temperature hydrothermal habitats.</title>
        <authorList>
            <person name="Francois D.X."/>
            <person name="Godfroy A."/>
            <person name="Mathien C."/>
            <person name="Aube J."/>
            <person name="Cathalot C."/>
            <person name="Lesongeur F."/>
            <person name="L'Haridon S."/>
            <person name="Philippon X."/>
            <person name="Roussel E.G."/>
        </authorList>
    </citation>
    <scope>NUCLEOTIDE SEQUENCE [LARGE SCALE GENOMIC DNA]</scope>
    <source>
        <strain evidence="7 8">MO1340</strain>
    </source>
</reference>
<evidence type="ECO:0000313" key="7">
    <source>
        <dbReference type="EMBL" id="MBK3331542.1"/>
    </source>
</evidence>
<sequence length="251" mass="28663">MSFFPLVLFLTAGLSYLLSINTEIIISTLQKFFPQITQQFLNLLITLSEKRTLFGIAGLILSFYFATNIFTSLHTAFVHIFDGREESIKKKALIYLLGIPVFTVVLIAIYFLGSFLSFLLKAVKGFQLWEYIENVFGIVHLKFLLDTLTNAGMLIQFLGFVIILFVLYKYLAPHFIYRAKIIFYVSVLVALLLFVLSLVFNNYIILASKANPIYGALSGIFAFLAWLYITYGIILIGGRMLFYLEELEESQ</sequence>
<comment type="caution">
    <text evidence="7">The sequence shown here is derived from an EMBL/GenBank/DDBJ whole genome shotgun (WGS) entry which is preliminary data.</text>
</comment>
<keyword evidence="5 6" id="KW-0472">Membrane</keyword>
<evidence type="ECO:0000256" key="4">
    <source>
        <dbReference type="ARBA" id="ARBA00022989"/>
    </source>
</evidence>
<gene>
    <name evidence="7" type="ORF">GWK41_00505</name>
</gene>
<comment type="subcellular location">
    <subcellularLocation>
        <location evidence="1">Cell membrane</location>
        <topology evidence="1">Multi-pass membrane protein</topology>
    </subcellularLocation>
</comment>